<evidence type="ECO:0000313" key="1">
    <source>
        <dbReference type="EMBL" id="MBD2346820.1"/>
    </source>
</evidence>
<comment type="caution">
    <text evidence="1">The sequence shown here is derived from an EMBL/GenBank/DDBJ whole genome shotgun (WGS) entry which is preliminary data.</text>
</comment>
<proteinExistence type="predicted"/>
<evidence type="ECO:0000313" key="2">
    <source>
        <dbReference type="Proteomes" id="UP000607281"/>
    </source>
</evidence>
<dbReference type="EMBL" id="JACJRF010000056">
    <property type="protein sequence ID" value="MBD2346820.1"/>
    <property type="molecule type" value="Genomic_DNA"/>
</dbReference>
<dbReference type="Proteomes" id="UP000607281">
    <property type="component" value="Unassembled WGS sequence"/>
</dbReference>
<keyword evidence="2" id="KW-1185">Reference proteome</keyword>
<accession>A0ABR8CWJ7</accession>
<name>A0ABR8CWJ7_9NOST</name>
<protein>
    <submittedName>
        <fullName evidence="1">Uncharacterized protein</fullName>
    </submittedName>
</protein>
<reference evidence="1 2" key="1">
    <citation type="journal article" date="2020" name="ISME J.">
        <title>Comparative genomics reveals insights into cyanobacterial evolution and habitat adaptation.</title>
        <authorList>
            <person name="Chen M.Y."/>
            <person name="Teng W.K."/>
            <person name="Zhao L."/>
            <person name="Hu C.X."/>
            <person name="Zhou Y.K."/>
            <person name="Han B.P."/>
            <person name="Song L.R."/>
            <person name="Shu W.S."/>
        </authorList>
    </citation>
    <scope>NUCLEOTIDE SEQUENCE [LARGE SCALE GENOMIC DNA]</scope>
    <source>
        <strain evidence="1 2">FACHB-260</strain>
    </source>
</reference>
<gene>
    <name evidence="1" type="ORF">H6G18_22125</name>
</gene>
<sequence length="50" mass="5684">MIAECVVKNANGNSSLQDATRSPIVIDFYYKPLIIYAVLLKSYKLCLKKF</sequence>
<organism evidence="1 2">
    <name type="scientific">Anabaena subtropica FACHB-260</name>
    <dbReference type="NCBI Taxonomy" id="2692884"/>
    <lineage>
        <taxon>Bacteria</taxon>
        <taxon>Bacillati</taxon>
        <taxon>Cyanobacteriota</taxon>
        <taxon>Cyanophyceae</taxon>
        <taxon>Nostocales</taxon>
        <taxon>Nostocaceae</taxon>
        <taxon>Anabaena</taxon>
    </lineage>
</organism>